<dbReference type="Pfam" id="PF00903">
    <property type="entry name" value="Glyoxalase"/>
    <property type="match status" value="1"/>
</dbReference>
<dbReference type="Proteomes" id="UP001595841">
    <property type="component" value="Unassembled WGS sequence"/>
</dbReference>
<accession>A0ABV8PJS6</accession>
<protein>
    <submittedName>
        <fullName evidence="3">VOC family protein</fullName>
    </submittedName>
</protein>
<sequence length="294" mass="33838">MKKILPISLLLAGFFNLHAQKSELAFFEPLLGKTWKAEGSWGDGSKFKQETVFKYSLDSTLVLAESKGFTNQEQTKYGPRNHGIRKFDTESSSFKFWEFDVFGGVTSGTISTKGKDIIYTYEYGGSVVTDYWKYVDANTYDFTVGNYENGTWKQTYLQTQFKAEKADFGFQYDHYSIVVTKLMETGDFYRDILGLTEIPHPDRSPGFRWFQIKGNTQLHLIKKDIADFSKNKSMHLCLATQDLEGFIEHLMANNINFYDWPGNKSSITDRSDGVKQIYIQDPEGYWIEINTATH</sequence>
<dbReference type="Gene3D" id="3.10.180.10">
    <property type="entry name" value="2,3-Dihydroxybiphenyl 1,2-Dioxygenase, domain 1"/>
    <property type="match status" value="1"/>
</dbReference>
<keyword evidence="4" id="KW-1185">Reference proteome</keyword>
<evidence type="ECO:0000256" key="1">
    <source>
        <dbReference type="SAM" id="SignalP"/>
    </source>
</evidence>
<feature type="signal peptide" evidence="1">
    <location>
        <begin position="1"/>
        <end position="19"/>
    </location>
</feature>
<evidence type="ECO:0000259" key="2">
    <source>
        <dbReference type="PROSITE" id="PS51819"/>
    </source>
</evidence>
<reference evidence="4" key="1">
    <citation type="journal article" date="2019" name="Int. J. Syst. Evol. Microbiol.">
        <title>The Global Catalogue of Microorganisms (GCM) 10K type strain sequencing project: providing services to taxonomists for standard genome sequencing and annotation.</title>
        <authorList>
            <consortium name="The Broad Institute Genomics Platform"/>
            <consortium name="The Broad Institute Genome Sequencing Center for Infectious Disease"/>
            <person name="Wu L."/>
            <person name="Ma J."/>
        </authorList>
    </citation>
    <scope>NUCLEOTIDE SEQUENCE [LARGE SCALE GENOMIC DNA]</scope>
    <source>
        <strain evidence="4">CGMCC 1.15774</strain>
    </source>
</reference>
<feature type="chain" id="PRO_5047303372" evidence="1">
    <location>
        <begin position="20"/>
        <end position="294"/>
    </location>
</feature>
<organism evidence="3 4">
    <name type="scientific">Flagellimonas marina</name>
    <dbReference type="NCBI Taxonomy" id="1775168"/>
    <lineage>
        <taxon>Bacteria</taxon>
        <taxon>Pseudomonadati</taxon>
        <taxon>Bacteroidota</taxon>
        <taxon>Flavobacteriia</taxon>
        <taxon>Flavobacteriales</taxon>
        <taxon>Flavobacteriaceae</taxon>
        <taxon>Flagellimonas</taxon>
    </lineage>
</organism>
<comment type="caution">
    <text evidence="3">The sequence shown here is derived from an EMBL/GenBank/DDBJ whole genome shotgun (WGS) entry which is preliminary data.</text>
</comment>
<dbReference type="PROSITE" id="PS51819">
    <property type="entry name" value="VOC"/>
    <property type="match status" value="1"/>
</dbReference>
<evidence type="ECO:0000313" key="3">
    <source>
        <dbReference type="EMBL" id="MFC4220454.1"/>
    </source>
</evidence>
<name>A0ABV8PJS6_9FLAO</name>
<evidence type="ECO:0000313" key="4">
    <source>
        <dbReference type="Proteomes" id="UP001595841"/>
    </source>
</evidence>
<gene>
    <name evidence="3" type="ORF">ACFOWS_09930</name>
</gene>
<dbReference type="InterPro" id="IPR037523">
    <property type="entry name" value="VOC_core"/>
</dbReference>
<feature type="domain" description="VOC" evidence="2">
    <location>
        <begin position="171"/>
        <end position="292"/>
    </location>
</feature>
<dbReference type="SUPFAM" id="SSF54593">
    <property type="entry name" value="Glyoxalase/Bleomycin resistance protein/Dihydroxybiphenyl dioxygenase"/>
    <property type="match status" value="1"/>
</dbReference>
<dbReference type="InterPro" id="IPR004360">
    <property type="entry name" value="Glyas_Fos-R_dOase_dom"/>
</dbReference>
<dbReference type="InterPro" id="IPR029068">
    <property type="entry name" value="Glyas_Bleomycin-R_OHBP_Dase"/>
</dbReference>
<proteinExistence type="predicted"/>
<keyword evidence="1" id="KW-0732">Signal</keyword>
<dbReference type="EMBL" id="JBHSCL010000004">
    <property type="protein sequence ID" value="MFC4220454.1"/>
    <property type="molecule type" value="Genomic_DNA"/>
</dbReference>
<dbReference type="RefSeq" id="WP_379764047.1">
    <property type="nucleotide sequence ID" value="NZ_JBHSCL010000004.1"/>
</dbReference>